<organism evidence="1">
    <name type="scientific">Lotharella globosa</name>
    <dbReference type="NCBI Taxonomy" id="91324"/>
    <lineage>
        <taxon>Eukaryota</taxon>
        <taxon>Sar</taxon>
        <taxon>Rhizaria</taxon>
        <taxon>Cercozoa</taxon>
        <taxon>Chlorarachniophyceae</taxon>
        <taxon>Lotharella</taxon>
    </lineage>
</organism>
<dbReference type="AlphaFoldDB" id="A0A7S4DS81"/>
<protein>
    <submittedName>
        <fullName evidence="1">Uncharacterized protein</fullName>
    </submittedName>
</protein>
<gene>
    <name evidence="1" type="ORF">LGLO00237_LOCUS18375</name>
</gene>
<name>A0A7S4DS81_9EUKA</name>
<sequence length="167" mass="20162">MNHGLWVLEDDVEWSGNWNDLFDKYTKADFVASSMQQKTFYKYFRKMSSKKFQERFVFKPDNHTRPHVILAEEHLVKYSARFEKEMRQLLDDGYHAHSEYGTCSIATKLGFRVEELNEFEAWGEDTKHVKSWTKDRNKDGHQMELMREHFEARRKEGLGFLFHPCKW</sequence>
<proteinExistence type="predicted"/>
<evidence type="ECO:0000313" key="1">
    <source>
        <dbReference type="EMBL" id="CAE0666761.1"/>
    </source>
</evidence>
<accession>A0A7S4DS81</accession>
<reference evidence="1" key="1">
    <citation type="submission" date="2021-01" db="EMBL/GenBank/DDBJ databases">
        <authorList>
            <person name="Corre E."/>
            <person name="Pelletier E."/>
            <person name="Niang G."/>
            <person name="Scheremetjew M."/>
            <person name="Finn R."/>
            <person name="Kale V."/>
            <person name="Holt S."/>
            <person name="Cochrane G."/>
            <person name="Meng A."/>
            <person name="Brown T."/>
            <person name="Cohen L."/>
        </authorList>
    </citation>
    <scope>NUCLEOTIDE SEQUENCE</scope>
    <source>
        <strain evidence="1">CCCM811</strain>
    </source>
</reference>
<dbReference type="EMBL" id="HBIV01025598">
    <property type="protein sequence ID" value="CAE0666761.1"/>
    <property type="molecule type" value="Transcribed_RNA"/>
</dbReference>